<name>A0A067LNP8_JATCU</name>
<dbReference type="AlphaFoldDB" id="A0A067LNP8"/>
<evidence type="ECO:0000256" key="3">
    <source>
        <dbReference type="ARBA" id="ARBA00023108"/>
    </source>
</evidence>
<evidence type="ECO:0000256" key="1">
    <source>
        <dbReference type="ARBA" id="ARBA00004123"/>
    </source>
</evidence>
<keyword evidence="8" id="KW-1185">Reference proteome</keyword>
<feature type="compositionally biased region" description="Acidic residues" evidence="5">
    <location>
        <begin position="36"/>
        <end position="46"/>
    </location>
</feature>
<proteinExistence type="inferred from homology"/>
<feature type="domain" description="Protein EARLY FLOWERING 4" evidence="6">
    <location>
        <begin position="48"/>
        <end position="128"/>
    </location>
</feature>
<dbReference type="EMBL" id="KK914217">
    <property type="protein sequence ID" value="KDP46495.1"/>
    <property type="molecule type" value="Genomic_DNA"/>
</dbReference>
<dbReference type="GO" id="GO:0009649">
    <property type="term" value="P:entrainment of circadian clock"/>
    <property type="evidence" value="ECO:0007669"/>
    <property type="project" value="TreeGrafter"/>
</dbReference>
<dbReference type="Pfam" id="PF07011">
    <property type="entry name" value="Elf4"/>
    <property type="match status" value="1"/>
</dbReference>
<organism evidence="7 8">
    <name type="scientific">Jatropha curcas</name>
    <name type="common">Barbados nut</name>
    <dbReference type="NCBI Taxonomy" id="180498"/>
    <lineage>
        <taxon>Eukaryota</taxon>
        <taxon>Viridiplantae</taxon>
        <taxon>Streptophyta</taxon>
        <taxon>Embryophyta</taxon>
        <taxon>Tracheophyta</taxon>
        <taxon>Spermatophyta</taxon>
        <taxon>Magnoliopsida</taxon>
        <taxon>eudicotyledons</taxon>
        <taxon>Gunneridae</taxon>
        <taxon>Pentapetalae</taxon>
        <taxon>rosids</taxon>
        <taxon>fabids</taxon>
        <taxon>Malpighiales</taxon>
        <taxon>Euphorbiaceae</taxon>
        <taxon>Crotonoideae</taxon>
        <taxon>Jatropheae</taxon>
        <taxon>Jatropha</taxon>
    </lineage>
</organism>
<comment type="similarity">
    <text evidence="2">Belongs to the EARLY FLOWERING 4 family.</text>
</comment>
<dbReference type="InterPro" id="IPR040462">
    <property type="entry name" value="EARLY_FLOWERING_4"/>
</dbReference>
<feature type="region of interest" description="Disordered" evidence="5">
    <location>
        <begin position="1"/>
        <end position="46"/>
    </location>
</feature>
<feature type="compositionally biased region" description="Polar residues" evidence="5">
    <location>
        <begin position="1"/>
        <end position="20"/>
    </location>
</feature>
<evidence type="ECO:0000313" key="7">
    <source>
        <dbReference type="EMBL" id="KDP46495.1"/>
    </source>
</evidence>
<dbReference type="GO" id="GO:0005634">
    <property type="term" value="C:nucleus"/>
    <property type="evidence" value="ECO:0007669"/>
    <property type="project" value="UniProtKB-SubCell"/>
</dbReference>
<dbReference type="Proteomes" id="UP000027138">
    <property type="component" value="Unassembled WGS sequence"/>
</dbReference>
<dbReference type="STRING" id="180498.A0A067LNP8"/>
<evidence type="ECO:0000256" key="5">
    <source>
        <dbReference type="SAM" id="MobiDB-lite"/>
    </source>
</evidence>
<sequence length="139" mass="15750">MDDTTTSSKPKLELNSLSKSNNKKPLPGGSNNCEDGGGDDEDDIEEEECDKEVWNTLCKSFRQVQSVLDQNRDLIHQVNENHQSRIPDNMAKNVPLIREINRNISKVISIYSDLSVNFSNVVQERRRINNGSSVERTDC</sequence>
<gene>
    <name evidence="7" type="ORF">JCGZ_08467</name>
</gene>
<reference evidence="7 8" key="1">
    <citation type="journal article" date="2014" name="PLoS ONE">
        <title>Global Analysis of Gene Expression Profiles in Physic Nut (Jatropha curcas L.) Seedlings Exposed to Salt Stress.</title>
        <authorList>
            <person name="Zhang L."/>
            <person name="Zhang C."/>
            <person name="Wu P."/>
            <person name="Chen Y."/>
            <person name="Li M."/>
            <person name="Jiang H."/>
            <person name="Wu G."/>
        </authorList>
    </citation>
    <scope>NUCLEOTIDE SEQUENCE [LARGE SCALE GENOMIC DNA]</scope>
    <source>
        <strain evidence="8">cv. GZQX0401</strain>
        <tissue evidence="7">Young leaves</tissue>
    </source>
</reference>
<evidence type="ECO:0000313" key="8">
    <source>
        <dbReference type="Proteomes" id="UP000027138"/>
    </source>
</evidence>
<protein>
    <recommendedName>
        <fullName evidence="6">Protein EARLY FLOWERING 4 domain-containing protein</fullName>
    </recommendedName>
</protein>
<dbReference type="GO" id="GO:0048511">
    <property type="term" value="P:rhythmic process"/>
    <property type="evidence" value="ECO:0007669"/>
    <property type="project" value="UniProtKB-KW"/>
</dbReference>
<evidence type="ECO:0000259" key="6">
    <source>
        <dbReference type="Pfam" id="PF07011"/>
    </source>
</evidence>
<dbReference type="GO" id="GO:0042753">
    <property type="term" value="P:positive regulation of circadian rhythm"/>
    <property type="evidence" value="ECO:0007669"/>
    <property type="project" value="InterPro"/>
</dbReference>
<evidence type="ECO:0000256" key="4">
    <source>
        <dbReference type="ARBA" id="ARBA00023242"/>
    </source>
</evidence>
<dbReference type="PANTHER" id="PTHR33469:SF1">
    <property type="entry name" value="PROTEIN ELF4-LIKE 1"/>
    <property type="match status" value="1"/>
</dbReference>
<evidence type="ECO:0000256" key="2">
    <source>
        <dbReference type="ARBA" id="ARBA00009514"/>
    </source>
</evidence>
<keyword evidence="4" id="KW-0539">Nucleus</keyword>
<comment type="subcellular location">
    <subcellularLocation>
        <location evidence="1">Nucleus</location>
    </subcellularLocation>
</comment>
<dbReference type="InterPro" id="IPR009741">
    <property type="entry name" value="EARLY_FLOWERING_4_dom"/>
</dbReference>
<dbReference type="PANTHER" id="PTHR33469">
    <property type="entry name" value="PROTEIN ELF4-LIKE 4"/>
    <property type="match status" value="1"/>
</dbReference>
<keyword evidence="3" id="KW-0090">Biological rhythms</keyword>
<accession>A0A067LNP8</accession>
<dbReference type="OrthoDB" id="1895690at2759"/>